<organism evidence="1 2">
    <name type="scientific">Methylobrevis pamukkalensis</name>
    <dbReference type="NCBI Taxonomy" id="1439726"/>
    <lineage>
        <taxon>Bacteria</taxon>
        <taxon>Pseudomonadati</taxon>
        <taxon>Pseudomonadota</taxon>
        <taxon>Alphaproteobacteria</taxon>
        <taxon>Hyphomicrobiales</taxon>
        <taxon>Pleomorphomonadaceae</taxon>
        <taxon>Methylobrevis</taxon>
    </lineage>
</organism>
<dbReference type="Proteomes" id="UP000094622">
    <property type="component" value="Unassembled WGS sequence"/>
</dbReference>
<accession>A0A1E3H775</accession>
<keyword evidence="2" id="KW-1185">Reference proteome</keyword>
<comment type="caution">
    <text evidence="1">The sequence shown here is derived from an EMBL/GenBank/DDBJ whole genome shotgun (WGS) entry which is preliminary data.</text>
</comment>
<reference evidence="1 2" key="1">
    <citation type="submission" date="2016-07" db="EMBL/GenBank/DDBJ databases">
        <title>Draft Genome Sequence of Methylobrevis pamukkalensis PK2.</title>
        <authorList>
            <person name="Vasilenko O.V."/>
            <person name="Doronina N.V."/>
            <person name="Shmareva M.N."/>
            <person name="Tarlachkov S.V."/>
            <person name="Mustakhimov I."/>
            <person name="Trotsenko Y.A."/>
        </authorList>
    </citation>
    <scope>NUCLEOTIDE SEQUENCE [LARGE SCALE GENOMIC DNA]</scope>
    <source>
        <strain evidence="1 2">PK2</strain>
    </source>
</reference>
<protein>
    <recommendedName>
        <fullName evidence="3">Siderophore biosynthesis protein</fullName>
    </recommendedName>
</protein>
<name>A0A1E3H775_9HYPH</name>
<dbReference type="AlphaFoldDB" id="A0A1E3H775"/>
<dbReference type="OrthoDB" id="2987626at2"/>
<evidence type="ECO:0000313" key="2">
    <source>
        <dbReference type="Proteomes" id="UP000094622"/>
    </source>
</evidence>
<sequence length="189" mass="20952">MTRPPPSPLAIWREFHWAFFLDVQGLILCLGRFEAHLAEGRLAAAEEELDTASVLLTASAAAMEMAAAFTREVYETTVRVSMTPPTVRSEDFSGLMSWEHGVLVNLWRRLRPRFADLPEQLAPAHADFVRAYRDLAVSHTGVCAKFVGSQAGSLRFDDRTAVETLRRFGRSRLGLIDPDGRTGGCPFSS</sequence>
<dbReference type="EMBL" id="MCRJ01000006">
    <property type="protein sequence ID" value="ODN72172.1"/>
    <property type="molecule type" value="Genomic_DNA"/>
</dbReference>
<proteinExistence type="predicted"/>
<gene>
    <name evidence="1" type="ORF">A6302_00470</name>
</gene>
<dbReference type="RefSeq" id="WP_069305641.1">
    <property type="nucleotide sequence ID" value="NZ_MCRJ01000006.1"/>
</dbReference>
<dbReference type="PATRIC" id="fig|1439726.3.peg.497"/>
<evidence type="ECO:0008006" key="3">
    <source>
        <dbReference type="Google" id="ProtNLM"/>
    </source>
</evidence>
<evidence type="ECO:0000313" key="1">
    <source>
        <dbReference type="EMBL" id="ODN72172.1"/>
    </source>
</evidence>